<feature type="compositionally biased region" description="Polar residues" evidence="1">
    <location>
        <begin position="34"/>
        <end position="45"/>
    </location>
</feature>
<gene>
    <name evidence="2" type="ORF">ACFF45_28750</name>
</gene>
<proteinExistence type="predicted"/>
<name>A0ABV5N8G4_9ACTN</name>
<dbReference type="EMBL" id="JBHMCY010000073">
    <property type="protein sequence ID" value="MFB9466589.1"/>
    <property type="molecule type" value="Genomic_DNA"/>
</dbReference>
<reference evidence="2 3" key="1">
    <citation type="submission" date="2024-09" db="EMBL/GenBank/DDBJ databases">
        <authorList>
            <person name="Sun Q."/>
            <person name="Mori K."/>
        </authorList>
    </citation>
    <scope>NUCLEOTIDE SEQUENCE [LARGE SCALE GENOMIC DNA]</scope>
    <source>
        <strain evidence="2 3">JCM 6917</strain>
    </source>
</reference>
<comment type="caution">
    <text evidence="2">The sequence shown here is derived from an EMBL/GenBank/DDBJ whole genome shotgun (WGS) entry which is preliminary data.</text>
</comment>
<accession>A0ABV5N8G4</accession>
<evidence type="ECO:0000313" key="2">
    <source>
        <dbReference type="EMBL" id="MFB9466589.1"/>
    </source>
</evidence>
<feature type="region of interest" description="Disordered" evidence="1">
    <location>
        <begin position="70"/>
        <end position="94"/>
    </location>
</feature>
<protein>
    <submittedName>
        <fullName evidence="2">Uncharacterized protein</fullName>
    </submittedName>
</protein>
<organism evidence="2 3">
    <name type="scientific">Streptomyces cinereospinus</name>
    <dbReference type="NCBI Taxonomy" id="285561"/>
    <lineage>
        <taxon>Bacteria</taxon>
        <taxon>Bacillati</taxon>
        <taxon>Actinomycetota</taxon>
        <taxon>Actinomycetes</taxon>
        <taxon>Kitasatosporales</taxon>
        <taxon>Streptomycetaceae</taxon>
        <taxon>Streptomyces</taxon>
    </lineage>
</organism>
<keyword evidence="3" id="KW-1185">Reference proteome</keyword>
<dbReference type="RefSeq" id="WP_381349570.1">
    <property type="nucleotide sequence ID" value="NZ_JBHMCY010000073.1"/>
</dbReference>
<sequence>MSTCTSSPGRSATVGVNGRTGVAVAVRAVRPGCSSGSASTRTSRLNVDGAGKATTPGPWVSARICPVSSRNPFSVPLERPRRRRSASSTAATTR</sequence>
<dbReference type="Proteomes" id="UP001589709">
    <property type="component" value="Unassembled WGS sequence"/>
</dbReference>
<evidence type="ECO:0000313" key="3">
    <source>
        <dbReference type="Proteomes" id="UP001589709"/>
    </source>
</evidence>
<evidence type="ECO:0000256" key="1">
    <source>
        <dbReference type="SAM" id="MobiDB-lite"/>
    </source>
</evidence>
<feature type="region of interest" description="Disordered" evidence="1">
    <location>
        <begin position="32"/>
        <end position="54"/>
    </location>
</feature>